<dbReference type="EMBL" id="BQXS01011860">
    <property type="protein sequence ID" value="GKT17559.1"/>
    <property type="molecule type" value="Genomic_DNA"/>
</dbReference>
<organism evidence="2 3">
    <name type="scientific">Aduncisulcus paluster</name>
    <dbReference type="NCBI Taxonomy" id="2918883"/>
    <lineage>
        <taxon>Eukaryota</taxon>
        <taxon>Metamonada</taxon>
        <taxon>Carpediemonas-like organisms</taxon>
        <taxon>Aduncisulcus</taxon>
    </lineage>
</organism>
<evidence type="ECO:0000313" key="3">
    <source>
        <dbReference type="Proteomes" id="UP001057375"/>
    </source>
</evidence>
<name>A0ABQ5JUG0_9EUKA</name>
<feature type="region of interest" description="Disordered" evidence="1">
    <location>
        <begin position="109"/>
        <end position="168"/>
    </location>
</feature>
<evidence type="ECO:0000256" key="1">
    <source>
        <dbReference type="SAM" id="MobiDB-lite"/>
    </source>
</evidence>
<feature type="compositionally biased region" description="Basic and acidic residues" evidence="1">
    <location>
        <begin position="132"/>
        <end position="141"/>
    </location>
</feature>
<dbReference type="Proteomes" id="UP001057375">
    <property type="component" value="Unassembled WGS sequence"/>
</dbReference>
<proteinExistence type="predicted"/>
<feature type="region of interest" description="Disordered" evidence="1">
    <location>
        <begin position="363"/>
        <end position="383"/>
    </location>
</feature>
<comment type="caution">
    <text evidence="2">The sequence shown here is derived from an EMBL/GenBank/DDBJ whole genome shotgun (WGS) entry which is preliminary data.</text>
</comment>
<evidence type="ECO:0000313" key="2">
    <source>
        <dbReference type="EMBL" id="GKT17559.1"/>
    </source>
</evidence>
<feature type="compositionally biased region" description="Basic and acidic residues" evidence="1">
    <location>
        <begin position="363"/>
        <end position="376"/>
    </location>
</feature>
<keyword evidence="3" id="KW-1185">Reference proteome</keyword>
<protein>
    <submittedName>
        <fullName evidence="2">Uncharacterized protein</fullName>
    </submittedName>
</protein>
<reference evidence="2" key="1">
    <citation type="submission" date="2022-03" db="EMBL/GenBank/DDBJ databases">
        <title>Draft genome sequence of Aduncisulcus paluster, a free-living microaerophilic Fornicata.</title>
        <authorList>
            <person name="Yuyama I."/>
            <person name="Kume K."/>
            <person name="Tamura T."/>
            <person name="Inagaki Y."/>
            <person name="Hashimoto T."/>
        </authorList>
    </citation>
    <scope>NUCLEOTIDE SEQUENCE</scope>
    <source>
        <strain evidence="2">NY0171</strain>
    </source>
</reference>
<feature type="compositionally biased region" description="Polar residues" evidence="1">
    <location>
        <begin position="154"/>
        <end position="165"/>
    </location>
</feature>
<accession>A0ABQ5JUG0</accession>
<sequence length="397" mass="45492">MAIIVLIKGSEIKKVSYEPSQTLQSVLDEVFVFPPGYKASVKHRKEYLKLHEKMESFELPDNAKVHVVMFPTESSFSITDLMTKYTKKKVSREESERLRLQRRQKELDLRKEKEEEEGEEGEKIPRKPSVKSPDEIPKRDTSQSAFSGKVRKIGQTTVRSSSDSFGHSKGRVVGGNAFVTANPTITKPIKTSTWPSDDFFELDTADVGILLSGIYKDKEGGNFVLKQVEQRELVMKQQALLLIRVVFPPAFILKRERRFPLKTKGRVIYAWIKEELDKILYGEKAVSAVDSVGKEKQGLLPGKDFTLAFSPPHTVLSPHITLYDHGFRKRCRIMVEMEETQNSIQLISQLCLEEAKVREKERKAHVMEEEKREKDAQQASQITKMRKLPKGLKLFPK</sequence>
<gene>
    <name evidence="2" type="ORF">ADUPG1_011128</name>
</gene>